<keyword evidence="2" id="KW-1185">Reference proteome</keyword>
<evidence type="ECO:0000313" key="2">
    <source>
        <dbReference type="Proteomes" id="UP001632038"/>
    </source>
</evidence>
<dbReference type="AlphaFoldDB" id="A0ABD3DYM0"/>
<organism evidence="1 2">
    <name type="scientific">Castilleja foliolosa</name>
    <dbReference type="NCBI Taxonomy" id="1961234"/>
    <lineage>
        <taxon>Eukaryota</taxon>
        <taxon>Viridiplantae</taxon>
        <taxon>Streptophyta</taxon>
        <taxon>Embryophyta</taxon>
        <taxon>Tracheophyta</taxon>
        <taxon>Spermatophyta</taxon>
        <taxon>Magnoliopsida</taxon>
        <taxon>eudicotyledons</taxon>
        <taxon>Gunneridae</taxon>
        <taxon>Pentapetalae</taxon>
        <taxon>asterids</taxon>
        <taxon>lamiids</taxon>
        <taxon>Lamiales</taxon>
        <taxon>Orobanchaceae</taxon>
        <taxon>Pedicularideae</taxon>
        <taxon>Castillejinae</taxon>
        <taxon>Castilleja</taxon>
    </lineage>
</organism>
<dbReference type="EMBL" id="JAVIJP010000009">
    <property type="protein sequence ID" value="KAL3647340.1"/>
    <property type="molecule type" value="Genomic_DNA"/>
</dbReference>
<sequence>MSLRRSRSESEIIKHRTDKDYGLAMKTKNEDTTFQRISAPPACGKITHLWHSDEIPKVKEVHPGIFITGCGSTERHTLLFEWLESE</sequence>
<comment type="caution">
    <text evidence="1">The sequence shown here is derived from an EMBL/GenBank/DDBJ whole genome shotgun (WGS) entry which is preliminary data.</text>
</comment>
<evidence type="ECO:0000313" key="1">
    <source>
        <dbReference type="EMBL" id="KAL3647340.1"/>
    </source>
</evidence>
<accession>A0ABD3DYM0</accession>
<proteinExistence type="predicted"/>
<protein>
    <submittedName>
        <fullName evidence="1">Uncharacterized protein</fullName>
    </submittedName>
</protein>
<name>A0ABD3DYM0_9LAMI</name>
<reference evidence="2" key="1">
    <citation type="journal article" date="2024" name="IScience">
        <title>Strigolactones Initiate the Formation of Haustorium-like Structures in Castilleja.</title>
        <authorList>
            <person name="Buerger M."/>
            <person name="Peterson D."/>
            <person name="Chory J."/>
        </authorList>
    </citation>
    <scope>NUCLEOTIDE SEQUENCE [LARGE SCALE GENOMIC DNA]</scope>
</reference>
<gene>
    <name evidence="1" type="ORF">CASFOL_008308</name>
</gene>
<dbReference type="Proteomes" id="UP001632038">
    <property type="component" value="Unassembled WGS sequence"/>
</dbReference>